<gene>
    <name evidence="6" type="ORF">M409DRAFT_27683</name>
</gene>
<dbReference type="GeneID" id="54561948"/>
<evidence type="ECO:0000256" key="4">
    <source>
        <dbReference type="SAM" id="MobiDB-lite"/>
    </source>
</evidence>
<dbReference type="OrthoDB" id="331544at2759"/>
<dbReference type="SUPFAM" id="SSF51735">
    <property type="entry name" value="NAD(P)-binding Rossmann-fold domains"/>
    <property type="match status" value="1"/>
</dbReference>
<keyword evidence="2" id="KW-0520">NAD</keyword>
<accession>A0A6A6C478</accession>
<feature type="domain" description="NAD(P)-binding" evidence="5">
    <location>
        <begin position="48"/>
        <end position="353"/>
    </location>
</feature>
<keyword evidence="3" id="KW-0456">Lyase</keyword>
<dbReference type="CDD" id="cd05246">
    <property type="entry name" value="dTDP_GD_SDR_e"/>
    <property type="match status" value="1"/>
</dbReference>
<feature type="region of interest" description="Disordered" evidence="4">
    <location>
        <begin position="382"/>
        <end position="443"/>
    </location>
</feature>
<protein>
    <recommendedName>
        <fullName evidence="5">NAD(P)-binding domain-containing protein</fullName>
    </recommendedName>
</protein>
<dbReference type="RefSeq" id="XP_033662846.1">
    <property type="nucleotide sequence ID" value="XM_033808676.1"/>
</dbReference>
<dbReference type="PANTHER" id="PTHR43000">
    <property type="entry name" value="DTDP-D-GLUCOSE 4,6-DEHYDRATASE-RELATED"/>
    <property type="match status" value="1"/>
</dbReference>
<evidence type="ECO:0000256" key="3">
    <source>
        <dbReference type="ARBA" id="ARBA00023239"/>
    </source>
</evidence>
<reference evidence="6" key="1">
    <citation type="journal article" date="2020" name="Stud. Mycol.">
        <title>101 Dothideomycetes genomes: a test case for predicting lifestyles and emergence of pathogens.</title>
        <authorList>
            <person name="Haridas S."/>
            <person name="Albert R."/>
            <person name="Binder M."/>
            <person name="Bloem J."/>
            <person name="Labutti K."/>
            <person name="Salamov A."/>
            <person name="Andreopoulos B."/>
            <person name="Baker S."/>
            <person name="Barry K."/>
            <person name="Bills G."/>
            <person name="Bluhm B."/>
            <person name="Cannon C."/>
            <person name="Castanera R."/>
            <person name="Culley D."/>
            <person name="Daum C."/>
            <person name="Ezra D."/>
            <person name="Gonzalez J."/>
            <person name="Henrissat B."/>
            <person name="Kuo A."/>
            <person name="Liang C."/>
            <person name="Lipzen A."/>
            <person name="Lutzoni F."/>
            <person name="Magnuson J."/>
            <person name="Mondo S."/>
            <person name="Nolan M."/>
            <person name="Ohm R."/>
            <person name="Pangilinan J."/>
            <person name="Park H.-J."/>
            <person name="Ramirez L."/>
            <person name="Alfaro M."/>
            <person name="Sun H."/>
            <person name="Tritt A."/>
            <person name="Yoshinaga Y."/>
            <person name="Zwiers L.-H."/>
            <person name="Turgeon B."/>
            <person name="Goodwin S."/>
            <person name="Spatafora J."/>
            <person name="Crous P."/>
            <person name="Grigoriev I."/>
        </authorList>
    </citation>
    <scope>NUCLEOTIDE SEQUENCE</scope>
    <source>
        <strain evidence="6">ATCC 36951</strain>
    </source>
</reference>
<name>A0A6A6C478_ZASCE</name>
<comment type="cofactor">
    <cofactor evidence="1">
        <name>NAD(+)</name>
        <dbReference type="ChEBI" id="CHEBI:57540"/>
    </cofactor>
</comment>
<dbReference type="GO" id="GO:0008460">
    <property type="term" value="F:dTDP-glucose 4,6-dehydratase activity"/>
    <property type="evidence" value="ECO:0007669"/>
    <property type="project" value="InterPro"/>
</dbReference>
<dbReference type="Gene3D" id="3.40.50.720">
    <property type="entry name" value="NAD(P)-binding Rossmann-like Domain"/>
    <property type="match status" value="1"/>
</dbReference>
<proteinExistence type="predicted"/>
<evidence type="ECO:0000313" key="6">
    <source>
        <dbReference type="EMBL" id="KAF2161957.1"/>
    </source>
</evidence>
<evidence type="ECO:0000313" key="7">
    <source>
        <dbReference type="Proteomes" id="UP000799537"/>
    </source>
</evidence>
<evidence type="ECO:0000259" key="5">
    <source>
        <dbReference type="Pfam" id="PF16363"/>
    </source>
</evidence>
<dbReference type="InterPro" id="IPR016040">
    <property type="entry name" value="NAD(P)-bd_dom"/>
</dbReference>
<sequence>MAADIAGWSSSGGSLESRFFVDTGIWRDAPLLKGQTSFSPLPDVRNILVTGGEGFIASWLVRHLVLTYPSTYNIISFDKLDYCSSLNNARMLEGRPNFKFFHGDLLKSGDVLRCLRTYEIDTVFHLAAQSHVDLSFGNSYSFTSNNVVGTHVLLESVIAVKTIKRFYHISTDEVYGEVETDAADLTEHSVLSPTNPYAASKAAAEMFVTAYVNSFRLPAVIIRLNNVYGPHQFPEKIIPKFINLLQRKKPLYIHGSGHNTRRFLYAGDAADAFDTILHRGEIGRTYNVDSRDEISNLDLAAKLLSTFGVSDTTSSIQHTKDRPFNDKRYAVDGSKLRQLGWQPHVSFEEGLASTVEWYGKFSGWWGEIDSILSPFPEVVKKEGAGGGVDGEEGEGRASGSGREGTGTIMQAGVGAEANNGTKKANGVNGASKKRKADAMEDDG</sequence>
<evidence type="ECO:0000256" key="2">
    <source>
        <dbReference type="ARBA" id="ARBA00023027"/>
    </source>
</evidence>
<organism evidence="6 7">
    <name type="scientific">Zasmidium cellare ATCC 36951</name>
    <dbReference type="NCBI Taxonomy" id="1080233"/>
    <lineage>
        <taxon>Eukaryota</taxon>
        <taxon>Fungi</taxon>
        <taxon>Dikarya</taxon>
        <taxon>Ascomycota</taxon>
        <taxon>Pezizomycotina</taxon>
        <taxon>Dothideomycetes</taxon>
        <taxon>Dothideomycetidae</taxon>
        <taxon>Mycosphaerellales</taxon>
        <taxon>Mycosphaerellaceae</taxon>
        <taxon>Zasmidium</taxon>
    </lineage>
</organism>
<dbReference type="Gene3D" id="3.90.25.10">
    <property type="entry name" value="UDP-galactose 4-epimerase, domain 1"/>
    <property type="match status" value="1"/>
</dbReference>
<dbReference type="InterPro" id="IPR036291">
    <property type="entry name" value="NAD(P)-bd_dom_sf"/>
</dbReference>
<dbReference type="Proteomes" id="UP000799537">
    <property type="component" value="Unassembled WGS sequence"/>
</dbReference>
<keyword evidence="7" id="KW-1185">Reference proteome</keyword>
<evidence type="ECO:0000256" key="1">
    <source>
        <dbReference type="ARBA" id="ARBA00001911"/>
    </source>
</evidence>
<dbReference type="Pfam" id="PF16363">
    <property type="entry name" value="GDP_Man_Dehyd"/>
    <property type="match status" value="1"/>
</dbReference>
<dbReference type="AlphaFoldDB" id="A0A6A6C478"/>
<dbReference type="EMBL" id="ML993616">
    <property type="protein sequence ID" value="KAF2161957.1"/>
    <property type="molecule type" value="Genomic_DNA"/>
</dbReference>
<dbReference type="GO" id="GO:0009225">
    <property type="term" value="P:nucleotide-sugar metabolic process"/>
    <property type="evidence" value="ECO:0007669"/>
    <property type="project" value="InterPro"/>
</dbReference>
<dbReference type="InterPro" id="IPR005888">
    <property type="entry name" value="dTDP_Gluc_deHydtase"/>
</dbReference>
<dbReference type="FunFam" id="3.40.50.720:FF:000304">
    <property type="entry name" value="UDP-glucose 4,6-dehydratase"/>
    <property type="match status" value="1"/>
</dbReference>